<keyword evidence="5" id="KW-0418">Kinase</keyword>
<dbReference type="InterPro" id="IPR036097">
    <property type="entry name" value="HisK_dim/P_sf"/>
</dbReference>
<dbReference type="Gene3D" id="1.10.287.130">
    <property type="match status" value="1"/>
</dbReference>
<dbReference type="SMART" id="SM00387">
    <property type="entry name" value="HATPase_c"/>
    <property type="match status" value="1"/>
</dbReference>
<dbReference type="PROSITE" id="PS50109">
    <property type="entry name" value="HIS_KIN"/>
    <property type="match status" value="1"/>
</dbReference>
<dbReference type="GO" id="GO:0000155">
    <property type="term" value="F:phosphorelay sensor kinase activity"/>
    <property type="evidence" value="ECO:0007669"/>
    <property type="project" value="InterPro"/>
</dbReference>
<evidence type="ECO:0000256" key="7">
    <source>
        <dbReference type="SAM" id="MobiDB-lite"/>
    </source>
</evidence>
<dbReference type="PANTHER" id="PTHR43047:SF72">
    <property type="entry name" value="OSMOSENSING HISTIDINE PROTEIN KINASE SLN1"/>
    <property type="match status" value="1"/>
</dbReference>
<comment type="catalytic activity">
    <reaction evidence="1">
        <text>ATP + protein L-histidine = ADP + protein N-phospho-L-histidine.</text>
        <dbReference type="EC" id="2.7.13.3"/>
    </reaction>
</comment>
<gene>
    <name evidence="11" type="ORF">B4O97_13120</name>
</gene>
<dbReference type="InterPro" id="IPR036890">
    <property type="entry name" value="HATPase_C_sf"/>
</dbReference>
<dbReference type="InterPro" id="IPR005467">
    <property type="entry name" value="His_kinase_dom"/>
</dbReference>
<dbReference type="SUPFAM" id="SSF55874">
    <property type="entry name" value="ATPase domain of HSP90 chaperone/DNA topoisomerase II/histidine kinase"/>
    <property type="match status" value="1"/>
</dbReference>
<dbReference type="InterPro" id="IPR003661">
    <property type="entry name" value="HisK_dim/P_dom"/>
</dbReference>
<dbReference type="CDD" id="cd13704">
    <property type="entry name" value="PBP2_HisK"/>
    <property type="match status" value="1"/>
</dbReference>
<dbReference type="PROSITE" id="PS50110">
    <property type="entry name" value="RESPONSE_REGULATORY"/>
    <property type="match status" value="1"/>
</dbReference>
<proteinExistence type="predicted"/>
<reference evidence="11 12" key="1">
    <citation type="submission" date="2017-03" db="EMBL/GenBank/DDBJ databases">
        <title>Draft Genome sequence of Marispirochaeta sp. strain JC444.</title>
        <authorList>
            <person name="Shivani Y."/>
            <person name="Subhash Y."/>
            <person name="Sasikala C."/>
            <person name="Ramana C."/>
        </authorList>
    </citation>
    <scope>NUCLEOTIDE SEQUENCE [LARGE SCALE GENOMIC DNA]</scope>
    <source>
        <strain evidence="11 12">JC444</strain>
    </source>
</reference>
<dbReference type="PRINTS" id="PR00344">
    <property type="entry name" value="BCTRLSENSOR"/>
</dbReference>
<dbReference type="SMART" id="SM00388">
    <property type="entry name" value="HisKA"/>
    <property type="match status" value="1"/>
</dbReference>
<dbReference type="InterPro" id="IPR011006">
    <property type="entry name" value="CheY-like_superfamily"/>
</dbReference>
<evidence type="ECO:0000256" key="3">
    <source>
        <dbReference type="ARBA" id="ARBA00022553"/>
    </source>
</evidence>
<dbReference type="SMART" id="SM00448">
    <property type="entry name" value="REC"/>
    <property type="match status" value="1"/>
</dbReference>
<dbReference type="EC" id="2.7.13.3" evidence="2"/>
<dbReference type="Pfam" id="PF00512">
    <property type="entry name" value="HisKA"/>
    <property type="match status" value="1"/>
</dbReference>
<evidence type="ECO:0000256" key="2">
    <source>
        <dbReference type="ARBA" id="ARBA00012438"/>
    </source>
</evidence>
<dbReference type="Gene3D" id="3.40.50.2300">
    <property type="match status" value="1"/>
</dbReference>
<feature type="modified residue" description="4-aspartylphosphate" evidence="6">
    <location>
        <position position="628"/>
    </location>
</feature>
<accession>A0A1Y1RVZ4</accession>
<keyword evidence="4" id="KW-0808">Transferase</keyword>
<dbReference type="InterPro" id="IPR004358">
    <property type="entry name" value="Sig_transdc_His_kin-like_C"/>
</dbReference>
<dbReference type="GO" id="GO:0009927">
    <property type="term" value="F:histidine phosphotransfer kinase activity"/>
    <property type="evidence" value="ECO:0007669"/>
    <property type="project" value="TreeGrafter"/>
</dbReference>
<comment type="caution">
    <text evidence="11">The sequence shown here is derived from an EMBL/GenBank/DDBJ whole genome shotgun (WGS) entry which is preliminary data.</text>
</comment>
<evidence type="ECO:0000256" key="1">
    <source>
        <dbReference type="ARBA" id="ARBA00000085"/>
    </source>
</evidence>
<feature type="transmembrane region" description="Helical" evidence="8">
    <location>
        <begin position="278"/>
        <end position="298"/>
    </location>
</feature>
<dbReference type="SUPFAM" id="SSF47384">
    <property type="entry name" value="Homodimeric domain of signal transducing histidine kinase"/>
    <property type="match status" value="1"/>
</dbReference>
<evidence type="ECO:0000259" key="10">
    <source>
        <dbReference type="PROSITE" id="PS50110"/>
    </source>
</evidence>
<dbReference type="PANTHER" id="PTHR43047">
    <property type="entry name" value="TWO-COMPONENT HISTIDINE PROTEIN KINASE"/>
    <property type="match status" value="1"/>
</dbReference>
<feature type="region of interest" description="Disordered" evidence="7">
    <location>
        <begin position="543"/>
        <end position="570"/>
    </location>
</feature>
<dbReference type="SMART" id="SM00062">
    <property type="entry name" value="PBPb"/>
    <property type="match status" value="1"/>
</dbReference>
<dbReference type="InterPro" id="IPR001638">
    <property type="entry name" value="Solute-binding_3/MltF_N"/>
</dbReference>
<dbReference type="EMBL" id="MWQY01000014">
    <property type="protein sequence ID" value="ORC34249.1"/>
    <property type="molecule type" value="Genomic_DNA"/>
</dbReference>
<dbReference type="CDD" id="cd16922">
    <property type="entry name" value="HATPase_EvgS-ArcB-TorS-like"/>
    <property type="match status" value="1"/>
</dbReference>
<evidence type="ECO:0000256" key="6">
    <source>
        <dbReference type="PROSITE-ProRule" id="PRU00169"/>
    </source>
</evidence>
<dbReference type="Pfam" id="PF02518">
    <property type="entry name" value="HATPase_c"/>
    <property type="match status" value="1"/>
</dbReference>
<evidence type="ECO:0000313" key="12">
    <source>
        <dbReference type="Proteomes" id="UP000192343"/>
    </source>
</evidence>
<dbReference type="InterPro" id="IPR003594">
    <property type="entry name" value="HATPase_dom"/>
</dbReference>
<keyword evidence="8" id="KW-0472">Membrane</keyword>
<evidence type="ECO:0000256" key="4">
    <source>
        <dbReference type="ARBA" id="ARBA00022679"/>
    </source>
</evidence>
<dbReference type="Gene3D" id="3.30.565.10">
    <property type="entry name" value="Histidine kinase-like ATPase, C-terminal domain"/>
    <property type="match status" value="1"/>
</dbReference>
<dbReference type="SUPFAM" id="SSF52172">
    <property type="entry name" value="CheY-like"/>
    <property type="match status" value="1"/>
</dbReference>
<dbReference type="Pfam" id="PF00497">
    <property type="entry name" value="SBP_bac_3"/>
    <property type="match status" value="1"/>
</dbReference>
<dbReference type="AlphaFoldDB" id="A0A1Y1RVZ4"/>
<evidence type="ECO:0000256" key="8">
    <source>
        <dbReference type="SAM" id="Phobius"/>
    </source>
</evidence>
<name>A0A1Y1RVZ4_9SPIO</name>
<sequence length="704" mass="78226">MNTSGSKLRILLIFTTFLIILSGCAEEYAIYETPSRVQTVSIQEAGTTTLVVKGDWQYPPFEFLDGDGEPSGFNVDIMKAIQEVLGLEMIIDLGPWHEVREELEEGEIHVLMGMFRTPERARKADFTIPHFIASYNLFVPRNSDIRVMEDARDSRILVQRGDLAHDYLLEKGYEKSLVVKDSVTEVIRGLAEGEGDCALASLTQGGIILDRYDITSLKVIPESVLTGSYCIAVRKGDTKLLAILNEGLNLIKINGEYDRIYEKWFGLIEERRLLGSRIARLVLISVGALFLIGLSWTLTLRRQVSQKTAALNRELVRSREIQENLEKAVRAKTLFLANISHELRTPVNGFLGMTALLRNTELSEVQSEYVDMADYSAEYLLKLIDDLLDTARLENSRLRLLIENFSPREVIENCIRMVEKPAGEKGIKIISELPDPAILFPGDRTRIGQVIINLVSNAVKYSEGGTVTVRAHVDSELVISVADEGLGIPEEKLSSIFDSFRQLENPYTKTHQGAGLGLAIVKSLVGLMKGRLNVESVEGKGSTFTLSIPPGKSDKPDGPETSGESEVSVNADGNDSVERILIVEDESINMLYLRRVLESAGYTVLEASNGQEAVDRAIEDKPDLIFMDIGLPVMDGKEATRILKAREDFSRVPVIALTAHSGSDEAQEFMNAGGNAVIVKPFREYQILEAIKKRYAWTSDKHTV</sequence>
<dbReference type="GO" id="GO:0005886">
    <property type="term" value="C:plasma membrane"/>
    <property type="evidence" value="ECO:0007669"/>
    <property type="project" value="TreeGrafter"/>
</dbReference>
<feature type="domain" description="Response regulatory" evidence="10">
    <location>
        <begin position="579"/>
        <end position="695"/>
    </location>
</feature>
<keyword evidence="12" id="KW-1185">Reference proteome</keyword>
<organism evidence="11 12">
    <name type="scientific">Marispirochaeta aestuarii</name>
    <dbReference type="NCBI Taxonomy" id="1963862"/>
    <lineage>
        <taxon>Bacteria</taxon>
        <taxon>Pseudomonadati</taxon>
        <taxon>Spirochaetota</taxon>
        <taxon>Spirochaetia</taxon>
        <taxon>Spirochaetales</taxon>
        <taxon>Spirochaetaceae</taxon>
        <taxon>Marispirochaeta</taxon>
    </lineage>
</organism>
<dbReference type="FunFam" id="3.30.565.10:FF:000010">
    <property type="entry name" value="Sensor histidine kinase RcsC"/>
    <property type="match status" value="1"/>
</dbReference>
<dbReference type="PROSITE" id="PS51257">
    <property type="entry name" value="PROKAR_LIPOPROTEIN"/>
    <property type="match status" value="1"/>
</dbReference>
<keyword evidence="8" id="KW-1133">Transmembrane helix</keyword>
<dbReference type="Proteomes" id="UP000192343">
    <property type="component" value="Unassembled WGS sequence"/>
</dbReference>
<feature type="domain" description="Histidine kinase" evidence="9">
    <location>
        <begin position="338"/>
        <end position="552"/>
    </location>
</feature>
<keyword evidence="8" id="KW-0812">Transmembrane</keyword>
<dbReference type="InterPro" id="IPR001789">
    <property type="entry name" value="Sig_transdc_resp-reg_receiver"/>
</dbReference>
<keyword evidence="3 6" id="KW-0597">Phosphoprotein</keyword>
<evidence type="ECO:0000256" key="5">
    <source>
        <dbReference type="ARBA" id="ARBA00022777"/>
    </source>
</evidence>
<dbReference type="STRING" id="1963862.B4O97_13120"/>
<protein>
    <recommendedName>
        <fullName evidence="2">histidine kinase</fullName>
        <ecNumber evidence="2">2.7.13.3</ecNumber>
    </recommendedName>
</protein>
<dbReference type="Gene3D" id="3.40.190.10">
    <property type="entry name" value="Periplasmic binding protein-like II"/>
    <property type="match status" value="2"/>
</dbReference>
<dbReference type="CDD" id="cd00082">
    <property type="entry name" value="HisKA"/>
    <property type="match status" value="1"/>
</dbReference>
<dbReference type="Pfam" id="PF00072">
    <property type="entry name" value="Response_reg"/>
    <property type="match status" value="1"/>
</dbReference>
<evidence type="ECO:0000313" key="11">
    <source>
        <dbReference type="EMBL" id="ORC34249.1"/>
    </source>
</evidence>
<dbReference type="SUPFAM" id="SSF53850">
    <property type="entry name" value="Periplasmic binding protein-like II"/>
    <property type="match status" value="1"/>
</dbReference>
<evidence type="ECO:0000259" key="9">
    <source>
        <dbReference type="PROSITE" id="PS50109"/>
    </source>
</evidence>